<evidence type="ECO:0000256" key="5">
    <source>
        <dbReference type="ARBA" id="ARBA00022989"/>
    </source>
</evidence>
<dbReference type="Proteomes" id="UP000070544">
    <property type="component" value="Unassembled WGS sequence"/>
</dbReference>
<comment type="caution">
    <text evidence="7">Lacks conserved residue(s) required for the propagation of feature annotation.</text>
</comment>
<dbReference type="GO" id="GO:0030026">
    <property type="term" value="P:intracellular manganese ion homeostasis"/>
    <property type="evidence" value="ECO:0007669"/>
    <property type="project" value="InterPro"/>
</dbReference>
<evidence type="ECO:0000256" key="1">
    <source>
        <dbReference type="ARBA" id="ARBA00004127"/>
    </source>
</evidence>
<keyword evidence="9" id="KW-0732">Signal</keyword>
<keyword evidence="4" id="KW-0812">Transmembrane</keyword>
<comment type="subcellular location">
    <subcellularLocation>
        <location evidence="1">Endomembrane system</location>
        <topology evidence="1">Multi-pass membrane protein</topology>
    </subcellularLocation>
</comment>
<evidence type="ECO:0000256" key="3">
    <source>
        <dbReference type="ARBA" id="ARBA00022669"/>
    </source>
</evidence>
<evidence type="ECO:0000256" key="6">
    <source>
        <dbReference type="ARBA" id="ARBA00023136"/>
    </source>
</evidence>
<protein>
    <submittedName>
        <fullName evidence="11">Carbohydrate-binding module family 18 protein</fullName>
    </submittedName>
</protein>
<dbReference type="InterPro" id="IPR008217">
    <property type="entry name" value="Ccc1_fam"/>
</dbReference>
<gene>
    <name evidence="11" type="ORF">M427DRAFT_152773</name>
</gene>
<comment type="similarity">
    <text evidence="2">Belongs to the CCC1 family.</text>
</comment>
<dbReference type="PROSITE" id="PS51450">
    <property type="entry name" value="LRR"/>
    <property type="match status" value="1"/>
</dbReference>
<dbReference type="AlphaFoldDB" id="A0A139ARE8"/>
<evidence type="ECO:0000313" key="11">
    <source>
        <dbReference type="EMBL" id="KXS19316.1"/>
    </source>
</evidence>
<dbReference type="CDD" id="cd00035">
    <property type="entry name" value="ChtBD1"/>
    <property type="match status" value="1"/>
</dbReference>
<dbReference type="Pfam" id="PF01988">
    <property type="entry name" value="VIT1"/>
    <property type="match status" value="1"/>
</dbReference>
<dbReference type="InterPro" id="IPR001002">
    <property type="entry name" value="Chitin-bd_1"/>
</dbReference>
<dbReference type="SUPFAM" id="SSF52058">
    <property type="entry name" value="L domain-like"/>
    <property type="match status" value="1"/>
</dbReference>
<dbReference type="STRING" id="1344416.A0A139ARE8"/>
<dbReference type="OrthoDB" id="73465at2759"/>
<evidence type="ECO:0000259" key="10">
    <source>
        <dbReference type="PROSITE" id="PS50941"/>
    </source>
</evidence>
<evidence type="ECO:0000256" key="4">
    <source>
        <dbReference type="ARBA" id="ARBA00022692"/>
    </source>
</evidence>
<feature type="compositionally biased region" description="Polar residues" evidence="8">
    <location>
        <begin position="411"/>
        <end position="423"/>
    </location>
</feature>
<feature type="domain" description="Chitin-binding type-1" evidence="10">
    <location>
        <begin position="195"/>
        <end position="238"/>
    </location>
</feature>
<dbReference type="Gene3D" id="3.30.60.10">
    <property type="entry name" value="Endochitinase-like"/>
    <property type="match status" value="1"/>
</dbReference>
<dbReference type="Gene3D" id="3.80.10.10">
    <property type="entry name" value="Ribonuclease Inhibitor"/>
    <property type="match status" value="1"/>
</dbReference>
<keyword evidence="7" id="KW-1015">Disulfide bond</keyword>
<evidence type="ECO:0000256" key="9">
    <source>
        <dbReference type="SAM" id="SignalP"/>
    </source>
</evidence>
<evidence type="ECO:0000313" key="12">
    <source>
        <dbReference type="Proteomes" id="UP000070544"/>
    </source>
</evidence>
<dbReference type="InterPro" id="IPR001611">
    <property type="entry name" value="Leu-rich_rpt"/>
</dbReference>
<feature type="disulfide bond" evidence="7">
    <location>
        <begin position="206"/>
        <end position="218"/>
    </location>
</feature>
<keyword evidence="3 7" id="KW-0147">Chitin-binding</keyword>
<dbReference type="CDD" id="cd02432">
    <property type="entry name" value="Nodulin-21_like_1"/>
    <property type="match status" value="1"/>
</dbReference>
<dbReference type="EMBL" id="KQ965739">
    <property type="protein sequence ID" value="KXS19316.1"/>
    <property type="molecule type" value="Genomic_DNA"/>
</dbReference>
<keyword evidence="6" id="KW-0472">Membrane</keyword>
<dbReference type="GO" id="GO:0005384">
    <property type="term" value="F:manganese ion transmembrane transporter activity"/>
    <property type="evidence" value="ECO:0007669"/>
    <property type="project" value="InterPro"/>
</dbReference>
<dbReference type="GO" id="GO:0008061">
    <property type="term" value="F:chitin binding"/>
    <property type="evidence" value="ECO:0007669"/>
    <property type="project" value="UniProtKB-UniRule"/>
</dbReference>
<evidence type="ECO:0000256" key="2">
    <source>
        <dbReference type="ARBA" id="ARBA00007049"/>
    </source>
</evidence>
<name>A0A139ARE8_GONPJ</name>
<keyword evidence="12" id="KW-1185">Reference proteome</keyword>
<feature type="chain" id="PRO_5007296344" evidence="9">
    <location>
        <begin position="28"/>
        <end position="673"/>
    </location>
</feature>
<dbReference type="SMART" id="SM00270">
    <property type="entry name" value="ChtBD1"/>
    <property type="match status" value="1"/>
</dbReference>
<reference evidence="11 12" key="1">
    <citation type="journal article" date="2015" name="Genome Biol. Evol.">
        <title>Phylogenomic analyses indicate that early fungi evolved digesting cell walls of algal ancestors of land plants.</title>
        <authorList>
            <person name="Chang Y."/>
            <person name="Wang S."/>
            <person name="Sekimoto S."/>
            <person name="Aerts A.L."/>
            <person name="Choi C."/>
            <person name="Clum A."/>
            <person name="LaButti K.M."/>
            <person name="Lindquist E.A."/>
            <person name="Yee Ngan C."/>
            <person name="Ohm R.A."/>
            <person name="Salamov A.A."/>
            <person name="Grigoriev I.V."/>
            <person name="Spatafora J.W."/>
            <person name="Berbee M.L."/>
        </authorList>
    </citation>
    <scope>NUCLEOTIDE SEQUENCE [LARGE SCALE GENOMIC DNA]</scope>
    <source>
        <strain evidence="11 12">JEL478</strain>
    </source>
</reference>
<organism evidence="11 12">
    <name type="scientific">Gonapodya prolifera (strain JEL478)</name>
    <name type="common">Monoblepharis prolifera</name>
    <dbReference type="NCBI Taxonomy" id="1344416"/>
    <lineage>
        <taxon>Eukaryota</taxon>
        <taxon>Fungi</taxon>
        <taxon>Fungi incertae sedis</taxon>
        <taxon>Chytridiomycota</taxon>
        <taxon>Chytridiomycota incertae sedis</taxon>
        <taxon>Monoblepharidomycetes</taxon>
        <taxon>Monoblepharidales</taxon>
        <taxon>Gonapodyaceae</taxon>
        <taxon>Gonapodya</taxon>
    </lineage>
</organism>
<dbReference type="GO" id="GO:0012505">
    <property type="term" value="C:endomembrane system"/>
    <property type="evidence" value="ECO:0007669"/>
    <property type="project" value="UniProtKB-SubCell"/>
</dbReference>
<dbReference type="Pfam" id="PF00187">
    <property type="entry name" value="Chitin_bind_1"/>
    <property type="match status" value="1"/>
</dbReference>
<sequence>MTLMSRLRIISIAALLALAAGPSAVRAQADCAPFEQLYTQSGLTFPWPQGQCCQRTREFGYPWFSCTADMKVQVANVCCQGFKGAIPASLSGLTQLQTLILSTNGLSGSIPNLSGLTMLTDLELSANNLTGNVDGLLPTTLSKCQITLLGTNQGLFSASGNLPQACIAGGQSFTGMTTTPATGTGAIGQLRVATDAKCGPGTNQMCPQGNCCSKWGWCGTTEAHCSTGCQPMYGMCGGGSSSSSGGDTTNTGSTGAPAGAPAPAPAPTMPMASMSMPMSMTMSMGMSRTMGSMTTGMPGMASPGPAPASRTMMSTMTGMMMMTTSSPVDQAAAQTNTANLVNLDANPPPASMSSGPSPILIVGIIAGVIAVLGIGGFAWYKFKPSGQAEEYASLSQYNAANASKMPPHMNQMLQTPNSPGYSKQDSRVGNGEAPVSNHEEGHFADRSPWLRAAILGANDGLVSVAAQMVGVGAGGADRRTIFLSGLSALVAGALSMGAGEFVSVYAQRDTEEADIERERQEFLRQPAPYYSEMDELAEIYCKKGLPPNLARKVAEHFHWNNSLEELVQLHAKEEFNVDSEDLSNAWQATITSIIAFSVGGIMPLLGGGFISDFVPQLGAIVGITAAALAGFGALGAHLGGAPRLKAAVRVMIGGLIALGITLGVGKAFGTTTA</sequence>
<dbReference type="InterPro" id="IPR032675">
    <property type="entry name" value="LRR_dom_sf"/>
</dbReference>
<feature type="signal peptide" evidence="9">
    <location>
        <begin position="1"/>
        <end position="27"/>
    </location>
</feature>
<feature type="disulfide bond" evidence="7">
    <location>
        <begin position="211"/>
        <end position="225"/>
    </location>
</feature>
<feature type="region of interest" description="Disordered" evidence="8">
    <location>
        <begin position="240"/>
        <end position="275"/>
    </location>
</feature>
<dbReference type="SUPFAM" id="SSF57016">
    <property type="entry name" value="Plant lectins/antimicrobial peptides"/>
    <property type="match status" value="1"/>
</dbReference>
<evidence type="ECO:0000256" key="8">
    <source>
        <dbReference type="SAM" id="MobiDB-lite"/>
    </source>
</evidence>
<dbReference type="PANTHER" id="PTHR31851">
    <property type="entry name" value="FE(2+)/MN(2+) TRANSPORTER PCL1"/>
    <property type="match status" value="1"/>
</dbReference>
<proteinExistence type="inferred from homology"/>
<dbReference type="PROSITE" id="PS50941">
    <property type="entry name" value="CHIT_BIND_I_2"/>
    <property type="match status" value="1"/>
</dbReference>
<feature type="compositionally biased region" description="Low complexity" evidence="8">
    <location>
        <begin position="241"/>
        <end position="259"/>
    </location>
</feature>
<evidence type="ECO:0000256" key="7">
    <source>
        <dbReference type="PROSITE-ProRule" id="PRU00261"/>
    </source>
</evidence>
<feature type="region of interest" description="Disordered" evidence="8">
    <location>
        <begin position="406"/>
        <end position="441"/>
    </location>
</feature>
<keyword evidence="5" id="KW-1133">Transmembrane helix</keyword>
<dbReference type="InterPro" id="IPR036861">
    <property type="entry name" value="Endochitinase-like_sf"/>
</dbReference>
<accession>A0A139ARE8</accession>